<feature type="region of interest" description="Disordered" evidence="1">
    <location>
        <begin position="183"/>
        <end position="218"/>
    </location>
</feature>
<keyword evidence="3" id="KW-1185">Reference proteome</keyword>
<reference evidence="2 3" key="1">
    <citation type="journal article" date="2019" name="Int. J. Syst. Evol. Microbiol.">
        <title>The Global Catalogue of Microorganisms (GCM) 10K type strain sequencing project: providing services to taxonomists for standard genome sequencing and annotation.</title>
        <authorList>
            <consortium name="The Broad Institute Genomics Platform"/>
            <consortium name="The Broad Institute Genome Sequencing Center for Infectious Disease"/>
            <person name="Wu L."/>
            <person name="Ma J."/>
        </authorList>
    </citation>
    <scope>NUCLEOTIDE SEQUENCE [LARGE SCALE GENOMIC DNA]</scope>
    <source>
        <strain evidence="2 3">JCM 14303</strain>
    </source>
</reference>
<gene>
    <name evidence="2" type="ORF">GCM10009741_22830</name>
</gene>
<dbReference type="EMBL" id="BAAANC010000001">
    <property type="protein sequence ID" value="GAA1521255.1"/>
    <property type="molecule type" value="Genomic_DNA"/>
</dbReference>
<protein>
    <recommendedName>
        <fullName evidence="4">Fibronectin type-III domain-containing protein</fullName>
    </recommendedName>
</protein>
<accession>A0ABN2AKX4</accession>
<comment type="caution">
    <text evidence="2">The sequence shown here is derived from an EMBL/GenBank/DDBJ whole genome shotgun (WGS) entry which is preliminary data.</text>
</comment>
<feature type="region of interest" description="Disordered" evidence="1">
    <location>
        <begin position="553"/>
        <end position="576"/>
    </location>
</feature>
<dbReference type="Proteomes" id="UP001500363">
    <property type="component" value="Unassembled WGS sequence"/>
</dbReference>
<evidence type="ECO:0000256" key="1">
    <source>
        <dbReference type="SAM" id="MobiDB-lite"/>
    </source>
</evidence>
<proteinExistence type="predicted"/>
<sequence length="1613" mass="173159">MPTTVMATALPHSLADDASYQLTVFLTHKLVDGAVLSDFPTAADWPGTLAGCSLSLTTSLDPNAALPLRVVSSPDAASWAAVLPSSTPVAAFPTPALSGETLHTNPASRLSDHAVDLHLAAITGSPMRRPGLDGNPIATGLLETLASLDQEGPLVRLLADAPVRGRRPLQVAAQRLRDALTTIGPLTEPPDADPEHGHDGQLPPLPDYDSEISDRPSPVQVLLDDPEADLRVTRQLDALVGQDLAANPQLQLIVDAHAMRRYYERPEQPLQEPRTEPEPEAPPTPRLDRPDHDFHAKAGSFGSTPALLRRLGLAVDVVLDGLDAEGARAALAGATWVSVTVTSPAADLEVLPPRRTAVVVDGPVFAARSTDAWVGGALPLGDDEWVVLDADPDASGLKLDQYTRNLVRQYAGEANGDPATSAPGTLRATGFALARRDRAAQVRERVQQAEQLAGDGNRELLLDDLVRGIRVEVWDDVTKQWHSLHRRRVTVTGEPGGVPVLADEPDVGFLQLSALNRAPGDTVNGYYLHEVVAGWDGWSLSAPRPGLTIVHVEPPGPDGSTEVVTETSPDQPIDGAHITTRVEPRSLPRLRYGTSYSFRVLAVDLAGNSVPQIPAERRLPGGPDDAAVDAARTHLDRLREMYAQRDRGGIAEARRTAIVEHLRAVAQPVDALPDELLSGDERVDAILKDLVAEASTDESAPRRVDEVEAAARILAESREQLRVRPQLRIGADEFAVLARNDDLQLPDDVRRAARSVVTAPRPYLRWEPVPAPALVPRQLLGTGEQPAHLVVRSGIPDAPGPDTRPTAERHVAPPKATQLEAETAGRFDTAIGTGDAAEIQRLYAVALAERGTLLDQFVPSLSDPNALDEQPGIALVDRPGADTGSPNRATLAEITADRGRPIGEGQYVVHDTDALRLPYLPDPYATGVSLTFYAAGAPHALLEPRALQAVSVAYPGQWPSLQPLRLVVERGDVLSARVEDHQVLVTVPPGEQVRVALSSTVDVKELEKFGLWRSHLASVADPSDGYTTDEVVAAAALMRATSAGWTWWLTPSVDVRLVHAVPTPVRPPKLSALGVFLRPPGRAVAALSGLVDVHGSSTDLLVVRASWTEQVDDVAAAGPQEASKSDVVVRSPVGEGERTGVLFLYDFQPTGALATALGGVGFHRMLQTFEDTHYRRVTYVPSGTTRYGEYFEPSQLPSEPVEGEPVTLDILSSARPAAPVVLDAVPLLRWEEQTEPDDPFAFRKVRRSGVRVWLARPWYSSGDGELLGVLVFDPDEWFEENGSWLRWPKALQAPDGATSLWAADPVVQDGGRTSNPTVPPLLAFDHLVLDAVETGAAESVDIRPPLHGEVLGGRDRGWTDEPGNPVAVAAAVALRDVQHNPEVRVLGYQPEYDEASRRWFADIALQETPALWPFVRLAVARYQPHSIEGNSLSPVALTGWVQPLPTRTLTVGRPDAQHVQVTLTGVVNWLRPRGPIPGLPGEQLSADSPTGAAAVQAARLQQTRTVRATIQSRPPGTGDLAWETVSSSLLLAVSVDESTTYRATWTGSVVLPPEAGTPAGDALGYPGLRRPGGDESTWRVLVEEHELLDGDPPAADREAVQVPRLIYADTVTL</sequence>
<feature type="region of interest" description="Disordered" evidence="1">
    <location>
        <begin position="794"/>
        <end position="819"/>
    </location>
</feature>
<evidence type="ECO:0008006" key="4">
    <source>
        <dbReference type="Google" id="ProtNLM"/>
    </source>
</evidence>
<dbReference type="RefSeq" id="WP_344172858.1">
    <property type="nucleotide sequence ID" value="NZ_BAAANC010000001.1"/>
</dbReference>
<evidence type="ECO:0000313" key="3">
    <source>
        <dbReference type="Proteomes" id="UP001500363"/>
    </source>
</evidence>
<organism evidence="2 3">
    <name type="scientific">Kribbella lupini</name>
    <dbReference type="NCBI Taxonomy" id="291602"/>
    <lineage>
        <taxon>Bacteria</taxon>
        <taxon>Bacillati</taxon>
        <taxon>Actinomycetota</taxon>
        <taxon>Actinomycetes</taxon>
        <taxon>Propionibacteriales</taxon>
        <taxon>Kribbellaceae</taxon>
        <taxon>Kribbella</taxon>
    </lineage>
</organism>
<feature type="compositionally biased region" description="Basic and acidic residues" evidence="1">
    <location>
        <begin position="266"/>
        <end position="277"/>
    </location>
</feature>
<feature type="compositionally biased region" description="Basic and acidic residues" evidence="1">
    <location>
        <begin position="286"/>
        <end position="295"/>
    </location>
</feature>
<evidence type="ECO:0000313" key="2">
    <source>
        <dbReference type="EMBL" id="GAA1521255.1"/>
    </source>
</evidence>
<name>A0ABN2AKX4_9ACTN</name>
<feature type="region of interest" description="Disordered" evidence="1">
    <location>
        <begin position="266"/>
        <end position="295"/>
    </location>
</feature>